<evidence type="ECO:0000256" key="1">
    <source>
        <dbReference type="ARBA" id="ARBA00022741"/>
    </source>
</evidence>
<dbReference type="PANTHER" id="PTHR43272:SF33">
    <property type="entry name" value="AMP-BINDING DOMAIN-CONTAINING PROTEIN-RELATED"/>
    <property type="match status" value="1"/>
</dbReference>
<dbReference type="Pfam" id="PF00501">
    <property type="entry name" value="AMP-binding"/>
    <property type="match status" value="1"/>
</dbReference>
<dbReference type="InterPro" id="IPR042099">
    <property type="entry name" value="ANL_N_sf"/>
</dbReference>
<dbReference type="GO" id="GO:0016020">
    <property type="term" value="C:membrane"/>
    <property type="evidence" value="ECO:0007669"/>
    <property type="project" value="TreeGrafter"/>
</dbReference>
<dbReference type="InterPro" id="IPR000873">
    <property type="entry name" value="AMP-dep_synth/lig_dom"/>
</dbReference>
<dbReference type="PANTHER" id="PTHR43272">
    <property type="entry name" value="LONG-CHAIN-FATTY-ACID--COA LIGASE"/>
    <property type="match status" value="1"/>
</dbReference>
<dbReference type="PROSITE" id="PS00455">
    <property type="entry name" value="AMP_BINDING"/>
    <property type="match status" value="1"/>
</dbReference>
<sequence length="549" mass="62408">MINTYQGHIENFLHWAENTPKNIFLKQPKGNQFKDYTFAQAAEEVSKMGTYLRRNFNDDKKHVGIISKNCAHWVLADLAILYAGGVSVPFYPTLTGEQFKDVYIHSDCQILFVGKLDNWEEIKTFIPEGTVVIHMSDQPNEQQNTWEQIILKEKKIVKPHSFQKDEVISIIYTSGTTGTPKGVLITSGSVLIGLEAAREIAFLNEKNNRFISYLPLSHVAERNLVEFAATASGGTIYFVENLQTFAANLQAAEPTHFLAVPRIWLKFQETILLKFKGQKNLDRIKSIPIVGKLVIKLIVKKLGLSKAKLVVTGAAPISADLLQWYQGMGLFIQEAYGMTENLGLIAVMPRNEIKLGTVGKPWDICEVRIEDSEIQIKSKYNTIGYYKNPKATQEIYTDEWLKTGDSGVLDSDGYLKIIGRIKDNFKTSKGFYVSPATLENEIQTSQLIDQVCVVGADLPEPMALIILSPLALELAKEDLEKGIEEIHQDLIPKFKHYEMIKKFVVLTEPWTVENNCMTPTLKIKRLEIEKIYQRHFEDWFKHKNLIIYS</sequence>
<name>A0A437PXW6_9BACT</name>
<dbReference type="InterPro" id="IPR020845">
    <property type="entry name" value="AMP-binding_CS"/>
</dbReference>
<dbReference type="Proteomes" id="UP000282832">
    <property type="component" value="Unassembled WGS sequence"/>
</dbReference>
<protein>
    <submittedName>
        <fullName evidence="4">AMP-dependent synthetase</fullName>
    </submittedName>
</protein>
<proteinExistence type="predicted"/>
<evidence type="ECO:0000259" key="3">
    <source>
        <dbReference type="Pfam" id="PF00501"/>
    </source>
</evidence>
<dbReference type="Pfam" id="PF23562">
    <property type="entry name" value="AMP-binding_C_3"/>
    <property type="match status" value="1"/>
</dbReference>
<dbReference type="AlphaFoldDB" id="A0A437PXW6"/>
<dbReference type="SUPFAM" id="SSF56801">
    <property type="entry name" value="Acetyl-CoA synthetase-like"/>
    <property type="match status" value="1"/>
</dbReference>
<evidence type="ECO:0000313" key="4">
    <source>
        <dbReference type="EMBL" id="RVU27058.1"/>
    </source>
</evidence>
<organism evidence="4 5">
    <name type="scientific">Sandaracinomonas limnophila</name>
    <dbReference type="NCBI Taxonomy" id="1862386"/>
    <lineage>
        <taxon>Bacteria</taxon>
        <taxon>Pseudomonadati</taxon>
        <taxon>Bacteroidota</taxon>
        <taxon>Cytophagia</taxon>
        <taxon>Cytophagales</taxon>
        <taxon>Flectobacillaceae</taxon>
        <taxon>Sandaracinomonas</taxon>
    </lineage>
</organism>
<keyword evidence="5" id="KW-1185">Reference proteome</keyword>
<dbReference type="RefSeq" id="WP_127802609.1">
    <property type="nucleotide sequence ID" value="NZ_SACY01000001.1"/>
</dbReference>
<reference evidence="4 5" key="1">
    <citation type="submission" date="2019-01" db="EMBL/GenBank/DDBJ databases">
        <authorList>
            <person name="Chen W.-M."/>
        </authorList>
    </citation>
    <scope>NUCLEOTIDE SEQUENCE [LARGE SCALE GENOMIC DNA]</scope>
    <source>
        <strain evidence="4 5">FSY-15</strain>
    </source>
</reference>
<dbReference type="Gene3D" id="3.40.50.12780">
    <property type="entry name" value="N-terminal domain of ligase-like"/>
    <property type="match status" value="1"/>
</dbReference>
<dbReference type="OrthoDB" id="9778383at2"/>
<keyword evidence="2" id="KW-0067">ATP-binding</keyword>
<gene>
    <name evidence="4" type="ORF">EOJ36_03415</name>
</gene>
<feature type="domain" description="AMP-dependent synthetase/ligase" evidence="3">
    <location>
        <begin position="14"/>
        <end position="373"/>
    </location>
</feature>
<keyword evidence="1" id="KW-0547">Nucleotide-binding</keyword>
<dbReference type="GO" id="GO:0005524">
    <property type="term" value="F:ATP binding"/>
    <property type="evidence" value="ECO:0007669"/>
    <property type="project" value="UniProtKB-KW"/>
</dbReference>
<dbReference type="EMBL" id="SACY01000001">
    <property type="protein sequence ID" value="RVU27058.1"/>
    <property type="molecule type" value="Genomic_DNA"/>
</dbReference>
<evidence type="ECO:0000313" key="5">
    <source>
        <dbReference type="Proteomes" id="UP000282832"/>
    </source>
</evidence>
<comment type="caution">
    <text evidence="4">The sequence shown here is derived from an EMBL/GenBank/DDBJ whole genome shotgun (WGS) entry which is preliminary data.</text>
</comment>
<dbReference type="GO" id="GO:0004467">
    <property type="term" value="F:long-chain fatty acid-CoA ligase activity"/>
    <property type="evidence" value="ECO:0007669"/>
    <property type="project" value="TreeGrafter"/>
</dbReference>
<evidence type="ECO:0000256" key="2">
    <source>
        <dbReference type="ARBA" id="ARBA00022840"/>
    </source>
</evidence>
<accession>A0A437PXW6</accession>